<evidence type="ECO:0000313" key="13">
    <source>
        <dbReference type="Proteomes" id="UP001465755"/>
    </source>
</evidence>
<evidence type="ECO:0000256" key="11">
    <source>
        <dbReference type="RuleBase" id="RU003560"/>
    </source>
</evidence>
<dbReference type="AlphaFoldDB" id="A0AAW1NSS3"/>
<evidence type="ECO:0000256" key="8">
    <source>
        <dbReference type="ARBA" id="ARBA00022898"/>
    </source>
</evidence>
<evidence type="ECO:0000256" key="4">
    <source>
        <dbReference type="ARBA" id="ARBA00011881"/>
    </source>
</evidence>
<evidence type="ECO:0000256" key="2">
    <source>
        <dbReference type="ARBA" id="ARBA00004173"/>
    </source>
</evidence>
<dbReference type="GO" id="GO:0008453">
    <property type="term" value="F:alanine-glyoxylate transaminase activity"/>
    <property type="evidence" value="ECO:0007669"/>
    <property type="project" value="UniProtKB-EC"/>
</dbReference>
<protein>
    <recommendedName>
        <fullName evidence="5">alanine--glyoxylate transaminase</fullName>
        <ecNumber evidence="5">2.6.1.44</ecNumber>
    </recommendedName>
</protein>
<evidence type="ECO:0000256" key="5">
    <source>
        <dbReference type="ARBA" id="ARBA00013049"/>
    </source>
</evidence>
<dbReference type="InterPro" id="IPR015424">
    <property type="entry name" value="PyrdxlP-dep_Trfase"/>
</dbReference>
<evidence type="ECO:0000256" key="7">
    <source>
        <dbReference type="ARBA" id="ARBA00022679"/>
    </source>
</evidence>
<organism evidence="12 13">
    <name type="scientific">Symbiochloris irregularis</name>
    <dbReference type="NCBI Taxonomy" id="706552"/>
    <lineage>
        <taxon>Eukaryota</taxon>
        <taxon>Viridiplantae</taxon>
        <taxon>Chlorophyta</taxon>
        <taxon>core chlorophytes</taxon>
        <taxon>Trebouxiophyceae</taxon>
        <taxon>Trebouxiales</taxon>
        <taxon>Trebouxiaceae</taxon>
        <taxon>Symbiochloris</taxon>
    </lineage>
</organism>
<dbReference type="GO" id="GO:0005739">
    <property type="term" value="C:mitochondrion"/>
    <property type="evidence" value="ECO:0007669"/>
    <property type="project" value="UniProtKB-SubCell"/>
</dbReference>
<dbReference type="Proteomes" id="UP001465755">
    <property type="component" value="Unassembled WGS sequence"/>
</dbReference>
<keyword evidence="13" id="KW-1185">Reference proteome</keyword>
<reference evidence="12 13" key="1">
    <citation type="journal article" date="2024" name="Nat. Commun.">
        <title>Phylogenomics reveals the evolutionary origins of lichenization in chlorophyte algae.</title>
        <authorList>
            <person name="Puginier C."/>
            <person name="Libourel C."/>
            <person name="Otte J."/>
            <person name="Skaloud P."/>
            <person name="Haon M."/>
            <person name="Grisel S."/>
            <person name="Petersen M."/>
            <person name="Berrin J.G."/>
            <person name="Delaux P.M."/>
            <person name="Dal Grande F."/>
            <person name="Keller J."/>
        </authorList>
    </citation>
    <scope>NUCLEOTIDE SEQUENCE [LARGE SCALE GENOMIC DNA]</scope>
    <source>
        <strain evidence="12 13">SAG 2036</strain>
    </source>
</reference>
<evidence type="ECO:0000256" key="3">
    <source>
        <dbReference type="ARBA" id="ARBA00008954"/>
    </source>
</evidence>
<sequence>MLRRQLLRAVRTTELAETAGCSRRCVAASLPEPTAEAGPNLPPFDHTPAPYTGPSKAEVYGLRRQFLSPAMFHHFKDPLMVVEGNMQYLYDETGRRYLDAFAGIVTVSVGHCHPRVTAAVMQQSKLLQHTTTIYLHPEVAQYGKELTDRMPGNLKVAYFVNSGSEANDMAIMMARLHTGNYDILALRNAYHGLSESTMGLLGHHTWKPNVPQGFGVRHLMNPDPYRGMLGSDGKAYAADAKAVIESATPGQVAGFVAETIQGVGGTVELAEGYLPAVYQMVRDAGGVCIADEVQTGFGRTGSDYWGFQNAGVQPDIVTMAKGIGNGLPLAAVVTTPEIAATLARRLHFNTFGGNPVCAAGGRAVLQAVDEDGIQANAAKVGAHLKEALLELQQRHDIIGDVRGRGLMLGVEMVRDRATKEPAGPETAQVMERLRHLGVLIGKGGLYGNVFRIKPPMCLTIADADFLIQAMDLALSEL</sequence>
<dbReference type="PROSITE" id="PS00600">
    <property type="entry name" value="AA_TRANSFER_CLASS_3"/>
    <property type="match status" value="1"/>
</dbReference>
<dbReference type="GO" id="GO:0030170">
    <property type="term" value="F:pyridoxal phosphate binding"/>
    <property type="evidence" value="ECO:0007669"/>
    <property type="project" value="InterPro"/>
</dbReference>
<comment type="caution">
    <text evidence="12">The sequence shown here is derived from an EMBL/GenBank/DDBJ whole genome shotgun (WGS) entry which is preliminary data.</text>
</comment>
<evidence type="ECO:0000256" key="9">
    <source>
        <dbReference type="ARBA" id="ARBA00022946"/>
    </source>
</evidence>
<name>A0AAW1NSS3_9CHLO</name>
<keyword evidence="10" id="KW-0496">Mitochondrion</keyword>
<evidence type="ECO:0000313" key="12">
    <source>
        <dbReference type="EMBL" id="KAK9792977.1"/>
    </source>
</evidence>
<dbReference type="EC" id="2.6.1.44" evidence="5"/>
<dbReference type="Gene3D" id="3.40.640.10">
    <property type="entry name" value="Type I PLP-dependent aspartate aminotransferase-like (Major domain)"/>
    <property type="match status" value="1"/>
</dbReference>
<dbReference type="GO" id="GO:0009436">
    <property type="term" value="P:glyoxylate catabolic process"/>
    <property type="evidence" value="ECO:0007669"/>
    <property type="project" value="TreeGrafter"/>
</dbReference>
<dbReference type="PANTHER" id="PTHR45688:SF3">
    <property type="entry name" value="ALANINE--GLYOXYLATE AMINOTRANSFERASE 2, MITOCHONDRIAL"/>
    <property type="match status" value="1"/>
</dbReference>
<comment type="subunit">
    <text evidence="4">Homotetramer.</text>
</comment>
<proteinExistence type="inferred from homology"/>
<gene>
    <name evidence="12" type="ORF">WJX73_005834</name>
</gene>
<dbReference type="GO" id="GO:0019481">
    <property type="term" value="P:L-alanine catabolic process, by transamination"/>
    <property type="evidence" value="ECO:0007669"/>
    <property type="project" value="TreeGrafter"/>
</dbReference>
<keyword evidence="7" id="KW-0808">Transferase</keyword>
<evidence type="ECO:0000256" key="1">
    <source>
        <dbReference type="ARBA" id="ARBA00001933"/>
    </source>
</evidence>
<keyword evidence="8 11" id="KW-0663">Pyridoxal phosphate</keyword>
<dbReference type="PANTHER" id="PTHR45688">
    <property type="match status" value="1"/>
</dbReference>
<dbReference type="Pfam" id="PF00202">
    <property type="entry name" value="Aminotran_3"/>
    <property type="match status" value="1"/>
</dbReference>
<dbReference type="InterPro" id="IPR005814">
    <property type="entry name" value="Aminotrans_3"/>
</dbReference>
<comment type="cofactor">
    <cofactor evidence="1">
        <name>pyridoxal 5'-phosphate</name>
        <dbReference type="ChEBI" id="CHEBI:597326"/>
    </cofactor>
</comment>
<evidence type="ECO:0000256" key="10">
    <source>
        <dbReference type="ARBA" id="ARBA00023128"/>
    </source>
</evidence>
<keyword evidence="9" id="KW-0809">Transit peptide</keyword>
<evidence type="ECO:0000256" key="6">
    <source>
        <dbReference type="ARBA" id="ARBA00022576"/>
    </source>
</evidence>
<dbReference type="CDD" id="cd00610">
    <property type="entry name" value="OAT_like"/>
    <property type="match status" value="1"/>
</dbReference>
<comment type="subcellular location">
    <subcellularLocation>
        <location evidence="2">Mitochondrion</location>
    </subcellularLocation>
</comment>
<dbReference type="Gene3D" id="3.90.1150.10">
    <property type="entry name" value="Aspartate Aminotransferase, domain 1"/>
    <property type="match status" value="1"/>
</dbReference>
<comment type="similarity">
    <text evidence="3 11">Belongs to the class-III pyridoxal-phosphate-dependent aminotransferase family.</text>
</comment>
<dbReference type="FunFam" id="3.40.640.10:FF:000004">
    <property type="entry name" value="Acetylornithine aminotransferase"/>
    <property type="match status" value="1"/>
</dbReference>
<accession>A0AAW1NSS3</accession>
<dbReference type="InterPro" id="IPR015422">
    <property type="entry name" value="PyrdxlP-dep_Trfase_small"/>
</dbReference>
<dbReference type="EMBL" id="JALJOQ010000156">
    <property type="protein sequence ID" value="KAK9792977.1"/>
    <property type="molecule type" value="Genomic_DNA"/>
</dbReference>
<dbReference type="PIRSF" id="PIRSF000521">
    <property type="entry name" value="Transaminase_4ab_Lys_Orn"/>
    <property type="match status" value="1"/>
</dbReference>
<dbReference type="InterPro" id="IPR015421">
    <property type="entry name" value="PyrdxlP-dep_Trfase_major"/>
</dbReference>
<dbReference type="InterPro" id="IPR049704">
    <property type="entry name" value="Aminotrans_3_PPA_site"/>
</dbReference>
<keyword evidence="6" id="KW-0032">Aminotransferase</keyword>
<dbReference type="SUPFAM" id="SSF53383">
    <property type="entry name" value="PLP-dependent transferases"/>
    <property type="match status" value="1"/>
</dbReference>